<keyword evidence="1" id="KW-1133">Transmembrane helix</keyword>
<reference evidence="2" key="1">
    <citation type="submission" date="2015-08" db="EMBL/GenBank/DDBJ databases">
        <authorList>
            <person name="Babu N.S."/>
            <person name="Beckwith C.J."/>
            <person name="Beseler K.G."/>
            <person name="Brison A."/>
            <person name="Carone J.V."/>
            <person name="Caskin T.P."/>
            <person name="Diamond M."/>
            <person name="Durham M.E."/>
            <person name="Foxe J.M."/>
            <person name="Go M."/>
            <person name="Henderson B.A."/>
            <person name="Jones I.B."/>
            <person name="McGettigan J.A."/>
            <person name="Micheletti S.J."/>
            <person name="Nasrallah M.E."/>
            <person name="Ortiz D."/>
            <person name="Piller C.R."/>
            <person name="Privatt S.R."/>
            <person name="Schneider S.L."/>
            <person name="Sharp S."/>
            <person name="Smith T.C."/>
            <person name="Stanton J.D."/>
            <person name="Ullery H.E."/>
            <person name="Wilson R.J."/>
            <person name="Serrano M.G."/>
            <person name="Buck G."/>
            <person name="Lee V."/>
            <person name="Wang Y."/>
            <person name="Carvalho R."/>
            <person name="Voegtly L."/>
            <person name="Shi R."/>
            <person name="Duckworth R."/>
            <person name="Johnson A."/>
            <person name="Loviza R."/>
            <person name="Walstead R."/>
            <person name="Shah Z."/>
            <person name="Kiflezghi M."/>
            <person name="Wade K."/>
            <person name="Ball S.L."/>
            <person name="Bradley K.W."/>
            <person name="Asai D.J."/>
            <person name="Bowman C.A."/>
            <person name="Russell D.A."/>
            <person name="Pope W.H."/>
            <person name="Jacobs-Sera D."/>
            <person name="Hendrix R.W."/>
            <person name="Hatfull G.F."/>
        </authorList>
    </citation>
    <scope>NUCLEOTIDE SEQUENCE</scope>
</reference>
<accession>A0A2P2BWC1</accession>
<sequence length="192" mass="19780">MAEVGESPPLRTRSTFGPVVLLGLASAGGAALAANRTTVGVTSGPAADTSALALDGSQPLTTALSLVVLAAWGVLLVTRGRIRRALAWLVLLASIAVVASVVSSFLSLPDDLRSQLRASGITDAAVRPTVWCWLALLAGVLSVAAGLLALRLVAGWPEMGTRYDAPGRPSEAEPESNLDLWKAFDEGRDPTA</sequence>
<dbReference type="Pfam" id="PF09534">
    <property type="entry name" value="Trp_oprn_chp"/>
    <property type="match status" value="1"/>
</dbReference>
<name>A0A2P2BWC1_9ZZZZ</name>
<evidence type="ECO:0000256" key="1">
    <source>
        <dbReference type="SAM" id="Phobius"/>
    </source>
</evidence>
<dbReference type="EMBL" id="CZKA01000004">
    <property type="protein sequence ID" value="CUR54051.1"/>
    <property type="molecule type" value="Genomic_DNA"/>
</dbReference>
<evidence type="ECO:0008006" key="3">
    <source>
        <dbReference type="Google" id="ProtNLM"/>
    </source>
</evidence>
<feature type="transmembrane region" description="Helical" evidence="1">
    <location>
        <begin position="57"/>
        <end position="78"/>
    </location>
</feature>
<dbReference type="InterPro" id="IPR019051">
    <property type="entry name" value="Trp_biosyn_TM_oprn/chp"/>
</dbReference>
<feature type="transmembrane region" description="Helical" evidence="1">
    <location>
        <begin position="85"/>
        <end position="108"/>
    </location>
</feature>
<feature type="transmembrane region" description="Helical" evidence="1">
    <location>
        <begin position="128"/>
        <end position="153"/>
    </location>
</feature>
<keyword evidence="1" id="KW-0472">Membrane</keyword>
<dbReference type="AlphaFoldDB" id="A0A2P2BWC1"/>
<evidence type="ECO:0000313" key="2">
    <source>
        <dbReference type="EMBL" id="CUR54051.1"/>
    </source>
</evidence>
<organism evidence="2">
    <name type="scientific">metagenome</name>
    <dbReference type="NCBI Taxonomy" id="256318"/>
    <lineage>
        <taxon>unclassified sequences</taxon>
        <taxon>metagenomes</taxon>
    </lineage>
</organism>
<gene>
    <name evidence="2" type="ORF">NOCA2120084</name>
</gene>
<keyword evidence="1" id="KW-0812">Transmembrane</keyword>
<proteinExistence type="predicted"/>
<protein>
    <recommendedName>
        <fullName evidence="3">Trp biosynthesis associated, transmembrane protein, Oprn/Chp</fullName>
    </recommendedName>
</protein>